<gene>
    <name evidence="3" type="primary">hus1</name>
    <name evidence="3" type="ORF">SLS59_002378</name>
</gene>
<organism evidence="3 4">
    <name type="scientific">Nothophoma quercina</name>
    <dbReference type="NCBI Taxonomy" id="749835"/>
    <lineage>
        <taxon>Eukaryota</taxon>
        <taxon>Fungi</taxon>
        <taxon>Dikarya</taxon>
        <taxon>Ascomycota</taxon>
        <taxon>Pezizomycotina</taxon>
        <taxon>Dothideomycetes</taxon>
        <taxon>Pleosporomycetidae</taxon>
        <taxon>Pleosporales</taxon>
        <taxon>Pleosporineae</taxon>
        <taxon>Didymellaceae</taxon>
        <taxon>Nothophoma</taxon>
    </lineage>
</organism>
<reference evidence="3 4" key="1">
    <citation type="submission" date="2024-02" db="EMBL/GenBank/DDBJ databases">
        <title>De novo assembly and annotation of 12 fungi associated with fruit tree decline syndrome in Ontario, Canada.</title>
        <authorList>
            <person name="Sulman M."/>
            <person name="Ellouze W."/>
            <person name="Ilyukhin E."/>
        </authorList>
    </citation>
    <scope>NUCLEOTIDE SEQUENCE [LARGE SCALE GENOMIC DNA]</scope>
    <source>
        <strain evidence="3 4">M97-236</strain>
    </source>
</reference>
<keyword evidence="4" id="KW-1185">Reference proteome</keyword>
<evidence type="ECO:0000256" key="2">
    <source>
        <dbReference type="ARBA" id="ARBA00023242"/>
    </source>
</evidence>
<dbReference type="InterPro" id="IPR007150">
    <property type="entry name" value="HUS1/Mec3"/>
</dbReference>
<comment type="caution">
    <text evidence="3">The sequence shown here is derived from an EMBL/GenBank/DDBJ whole genome shotgun (WGS) entry which is preliminary data.</text>
</comment>
<proteinExistence type="predicted"/>
<sequence length="925" mass="100244">MSPFPGPWSRDLASLRKSISSIPSDHKSSFMTTSNDTIDIFCDVEALHVWETDSDIDSLLQLTSVLAKLCDLGVRESKGQVKGIKGGIVIIAKEDKSKGHFGRLCDLVEYLTGEAGSKHLEGTVCSYANANIIVVRGWSYGTGNDAAGNHSVERVVKRVGTALQRSFSASKAHKIVWHHGEVVDPLLTFINTTTFSLRNAFAGISVTDSLHLTTSVKPSTAGRANTLPDLERLQSYAKKLAIPVLFLDSSTQGITSPYLGTYMYFFAYYVHTFLPSSIMRCHLRAAQDELVTFAFRLRGASEKRYGSDVVRVVQKHLDPRCKTWARQCVDPRSFDKGKCQAAGREGEVHHAVQLADAPFSMFKNYFCAGTNGLAAFARLAIGPASPAAAAKEVFIAAPVDISFSTSRLRASCPSTFHVLLPNQDVTEENITNRIQGLMMGVLERVRQEHGNPTFGSNERQMWKDVVKACSWALKGCEGKMPDKIAGKVKFVQEKLTKGTWGYVVGAPGDGSKAIPAGDVSGAASANAAAHAAFSGNGAGMQNAYAQGYGQQQMPNGYTGHGQQGMMNLPVRRSAAYYPQQPQPYAQNQQQSGQMAVDPAMYHQGQLTASLNSLGPLAWVKLSEEQVCFTIIPEQGTQVWSVLSINALFETISVQSAANNVINLEVPLTSLNRALKSALNATSAQIRLTKKDNMPMLALTIVTTTSSNTYSAFPAAGPNNDDGFDAPFDNAFGGNRETVVTQEIPVRVLAPDTVANLHEPHTREPDVHIILPPLMQLKSISDRFTKLALADTKSGVGARTRLELAANMHGCLKMSIKTDAMSISSVWTDLSNPELDPAQIAGGEDGLAEHPSTRMKQLGSADGRSEEGWATVRIDGRDWGKVMSVGRLGGRVIACFCHEHALILYVYLPNDNGDDESVLTVWTRIL</sequence>
<comment type="subcellular location">
    <subcellularLocation>
        <location evidence="1">Nucleus</location>
    </subcellularLocation>
</comment>
<dbReference type="Proteomes" id="UP001521222">
    <property type="component" value="Unassembled WGS sequence"/>
</dbReference>
<evidence type="ECO:0000256" key="1">
    <source>
        <dbReference type="ARBA" id="ARBA00004123"/>
    </source>
</evidence>
<dbReference type="Pfam" id="PF04005">
    <property type="entry name" value="Hus1"/>
    <property type="match status" value="1"/>
</dbReference>
<evidence type="ECO:0000313" key="3">
    <source>
        <dbReference type="EMBL" id="KAL1607411.1"/>
    </source>
</evidence>
<dbReference type="PANTHER" id="PTHR12900:SF0">
    <property type="entry name" value="CHECKPOINT PROTEIN"/>
    <property type="match status" value="1"/>
</dbReference>
<keyword evidence="2" id="KW-0539">Nucleus</keyword>
<dbReference type="Gene3D" id="3.70.10.10">
    <property type="match status" value="1"/>
</dbReference>
<evidence type="ECO:0000313" key="4">
    <source>
        <dbReference type="Proteomes" id="UP001521222"/>
    </source>
</evidence>
<dbReference type="EMBL" id="JAKIXB020000006">
    <property type="protein sequence ID" value="KAL1607411.1"/>
    <property type="molecule type" value="Genomic_DNA"/>
</dbReference>
<protein>
    <submittedName>
        <fullName evidence="3">Checkpoint protein hus1</fullName>
    </submittedName>
</protein>
<dbReference type="PANTHER" id="PTHR12900">
    <property type="entry name" value="MITOTIC AND DNA DAMAGE CHECKPOINT PROTEIN HUS1"/>
    <property type="match status" value="1"/>
</dbReference>
<name>A0ABR3RSK2_9PLEO</name>
<accession>A0ABR3RSK2</accession>